<reference evidence="2" key="1">
    <citation type="journal article" date="2019" name="Int. J. Syst. Evol. Microbiol.">
        <title>The Global Catalogue of Microorganisms (GCM) 10K type strain sequencing project: providing services to taxonomists for standard genome sequencing and annotation.</title>
        <authorList>
            <consortium name="The Broad Institute Genomics Platform"/>
            <consortium name="The Broad Institute Genome Sequencing Center for Infectious Disease"/>
            <person name="Wu L."/>
            <person name="Ma J."/>
        </authorList>
    </citation>
    <scope>NUCLEOTIDE SEQUENCE [LARGE SCALE GENOMIC DNA]</scope>
    <source>
        <strain evidence="2">JCM 31202</strain>
    </source>
</reference>
<name>A0ABW3EU75_9ACTN</name>
<gene>
    <name evidence="1" type="ORF">ACFQ11_20515</name>
</gene>
<keyword evidence="2" id="KW-1185">Reference proteome</keyword>
<evidence type="ECO:0000313" key="1">
    <source>
        <dbReference type="EMBL" id="MFD0902797.1"/>
    </source>
</evidence>
<dbReference type="InterPro" id="IPR038595">
    <property type="entry name" value="LOR_sf"/>
</dbReference>
<dbReference type="Pfam" id="PF03803">
    <property type="entry name" value="Scramblase"/>
    <property type="match status" value="1"/>
</dbReference>
<dbReference type="RefSeq" id="WP_378300934.1">
    <property type="nucleotide sequence ID" value="NZ_JBHTJA010000042.1"/>
</dbReference>
<dbReference type="InterPro" id="IPR025659">
    <property type="entry name" value="Tubby-like_C"/>
</dbReference>
<comment type="caution">
    <text evidence="1">The sequence shown here is derived from an EMBL/GenBank/DDBJ whole genome shotgun (WGS) entry which is preliminary data.</text>
</comment>
<evidence type="ECO:0000313" key="2">
    <source>
        <dbReference type="Proteomes" id="UP001596972"/>
    </source>
</evidence>
<organism evidence="1 2">
    <name type="scientific">Actinomadura sediminis</name>
    <dbReference type="NCBI Taxonomy" id="1038904"/>
    <lineage>
        <taxon>Bacteria</taxon>
        <taxon>Bacillati</taxon>
        <taxon>Actinomycetota</taxon>
        <taxon>Actinomycetes</taxon>
        <taxon>Streptosporangiales</taxon>
        <taxon>Thermomonosporaceae</taxon>
        <taxon>Actinomadura</taxon>
    </lineage>
</organism>
<sequence length="195" mass="21317">MYQLFNSPVLTVDQPRRAPSARSEYKVFDGRGTLVARAAEGDVSALKKAFRIVIGDGGAGRVVHVESPDGHPLLTVQGGPNWAMVHLPDGTVVGSIREAPSRRHAFDILDAAQRPIGGMDAGPWRRKFRIVDANGTHVAQMDKKWKGFATEMALSADKYRLDIHQAIADPLRTLVVMSPLAIDLILYEGKDWIPG</sequence>
<protein>
    <submittedName>
        <fullName evidence="1">Phospholipid scramblase-related protein</fullName>
    </submittedName>
</protein>
<dbReference type="EMBL" id="JBHTJA010000042">
    <property type="protein sequence ID" value="MFD0902797.1"/>
    <property type="molecule type" value="Genomic_DNA"/>
</dbReference>
<accession>A0ABW3EU75</accession>
<proteinExistence type="predicted"/>
<dbReference type="InterPro" id="IPR005552">
    <property type="entry name" value="Scramblase"/>
</dbReference>
<dbReference type="Proteomes" id="UP001596972">
    <property type="component" value="Unassembled WGS sequence"/>
</dbReference>
<dbReference type="SUPFAM" id="SSF54518">
    <property type="entry name" value="Tubby C-terminal domain-like"/>
    <property type="match status" value="1"/>
</dbReference>
<dbReference type="Gene3D" id="2.40.160.200">
    <property type="entry name" value="LURP1-related"/>
    <property type="match status" value="1"/>
</dbReference>